<sequence>MLRPNERCVQVLYRVSALIISLCFIFIFLETLAAGIVTIYISSTFNTIRISNDVRNKDYEYFDHNSGSSVLSMKKKERNVDKVIIGDEEYEIIKTEENPVKMQKKSYITQAPHEDIPTSREEFKKWAVERRWKKLKLRVAEREKLLLTIDQSRWDTWACNECFYNKFEFINPSKNVCSIHRGMKGIKLLFVITTQPQNFNNRLTLRNTWLTLAKNNTGEIRYIFLLGNVSNALDFDGIRKENLIYNDIVIGNFTDNYTTLTIKTLAGMSWTVENCRSSKYVMKTDDDMWINTKRLLPMLSNFSKSFFVGGACLPDVKPIRTLTGTLRKFYVPYVDFQYKKYPPYCQGLGILVSSDVAEKVLHVSRDTPFFIFEDVYLGLCFARLRVRPINIPGFQDNSFEQYSKYYNLTISDMIGEKFITIHQAPNDVMVEAWNKTCK</sequence>
<evidence type="ECO:0000313" key="13">
    <source>
        <dbReference type="Proteomes" id="UP001186944"/>
    </source>
</evidence>
<keyword evidence="9 11" id="KW-0472">Membrane</keyword>
<keyword evidence="3 11" id="KW-0328">Glycosyltransferase</keyword>
<feature type="transmembrane region" description="Helical" evidence="11">
    <location>
        <begin position="12"/>
        <end position="41"/>
    </location>
</feature>
<dbReference type="EMBL" id="VSWD01000008">
    <property type="protein sequence ID" value="KAK3095329.1"/>
    <property type="molecule type" value="Genomic_DNA"/>
</dbReference>
<evidence type="ECO:0000256" key="7">
    <source>
        <dbReference type="ARBA" id="ARBA00022989"/>
    </source>
</evidence>
<dbReference type="GO" id="GO:0016758">
    <property type="term" value="F:hexosyltransferase activity"/>
    <property type="evidence" value="ECO:0007669"/>
    <property type="project" value="InterPro"/>
</dbReference>
<protein>
    <recommendedName>
        <fullName evidence="11">Hexosyltransferase</fullName>
        <ecNumber evidence="11">2.4.1.-</ecNumber>
    </recommendedName>
</protein>
<evidence type="ECO:0000313" key="12">
    <source>
        <dbReference type="EMBL" id="KAK3095329.1"/>
    </source>
</evidence>
<evidence type="ECO:0000256" key="2">
    <source>
        <dbReference type="ARBA" id="ARBA00008661"/>
    </source>
</evidence>
<keyword evidence="8 11" id="KW-0333">Golgi apparatus</keyword>
<dbReference type="PANTHER" id="PTHR11214:SF314">
    <property type="entry name" value="HEXOSYLTRANSFERASE"/>
    <property type="match status" value="1"/>
</dbReference>
<accession>A0AA88Y0A8</accession>
<dbReference type="GO" id="GO:0006493">
    <property type="term" value="P:protein O-linked glycosylation"/>
    <property type="evidence" value="ECO:0007669"/>
    <property type="project" value="TreeGrafter"/>
</dbReference>
<keyword evidence="13" id="KW-1185">Reference proteome</keyword>
<dbReference type="EC" id="2.4.1.-" evidence="11"/>
<evidence type="ECO:0000256" key="11">
    <source>
        <dbReference type="RuleBase" id="RU363063"/>
    </source>
</evidence>
<keyword evidence="7 11" id="KW-1133">Transmembrane helix</keyword>
<dbReference type="FunFam" id="3.90.550.50:FF:000001">
    <property type="entry name" value="Hexosyltransferase"/>
    <property type="match status" value="1"/>
</dbReference>
<dbReference type="Proteomes" id="UP001186944">
    <property type="component" value="Unassembled WGS sequence"/>
</dbReference>
<evidence type="ECO:0000256" key="10">
    <source>
        <dbReference type="ARBA" id="ARBA00023180"/>
    </source>
</evidence>
<keyword evidence="4" id="KW-0808">Transferase</keyword>
<proteinExistence type="inferred from homology"/>
<evidence type="ECO:0000256" key="4">
    <source>
        <dbReference type="ARBA" id="ARBA00022679"/>
    </source>
</evidence>
<organism evidence="12 13">
    <name type="scientific">Pinctada imbricata</name>
    <name type="common">Atlantic pearl-oyster</name>
    <name type="synonym">Pinctada martensii</name>
    <dbReference type="NCBI Taxonomy" id="66713"/>
    <lineage>
        <taxon>Eukaryota</taxon>
        <taxon>Metazoa</taxon>
        <taxon>Spiralia</taxon>
        <taxon>Lophotrochozoa</taxon>
        <taxon>Mollusca</taxon>
        <taxon>Bivalvia</taxon>
        <taxon>Autobranchia</taxon>
        <taxon>Pteriomorphia</taxon>
        <taxon>Pterioida</taxon>
        <taxon>Pterioidea</taxon>
        <taxon>Pteriidae</taxon>
        <taxon>Pinctada</taxon>
    </lineage>
</organism>
<dbReference type="Gene3D" id="3.90.550.50">
    <property type="match status" value="1"/>
</dbReference>
<keyword evidence="5 11" id="KW-0812">Transmembrane</keyword>
<keyword evidence="10" id="KW-0325">Glycoprotein</keyword>
<dbReference type="PANTHER" id="PTHR11214">
    <property type="entry name" value="BETA-1,3-N-ACETYLGLUCOSAMINYLTRANSFERASE"/>
    <property type="match status" value="1"/>
</dbReference>
<comment type="similarity">
    <text evidence="2 11">Belongs to the glycosyltransferase 31 family.</text>
</comment>
<comment type="caution">
    <text evidence="12">The sequence shown here is derived from an EMBL/GenBank/DDBJ whole genome shotgun (WGS) entry which is preliminary data.</text>
</comment>
<dbReference type="InterPro" id="IPR002659">
    <property type="entry name" value="Glyco_trans_31"/>
</dbReference>
<comment type="subcellular location">
    <subcellularLocation>
        <location evidence="1 11">Golgi apparatus membrane</location>
        <topology evidence="1 11">Single-pass type II membrane protein</topology>
    </subcellularLocation>
</comment>
<reference evidence="12" key="1">
    <citation type="submission" date="2019-08" db="EMBL/GenBank/DDBJ databases">
        <title>The improved chromosome-level genome for the pearl oyster Pinctada fucata martensii using PacBio sequencing and Hi-C.</title>
        <authorList>
            <person name="Zheng Z."/>
        </authorList>
    </citation>
    <scope>NUCLEOTIDE SEQUENCE</scope>
    <source>
        <strain evidence="12">ZZ-2019</strain>
        <tissue evidence="12">Adductor muscle</tissue>
    </source>
</reference>
<dbReference type="Pfam" id="PF01762">
    <property type="entry name" value="Galactosyl_T"/>
    <property type="match status" value="1"/>
</dbReference>
<evidence type="ECO:0000256" key="5">
    <source>
        <dbReference type="ARBA" id="ARBA00022692"/>
    </source>
</evidence>
<evidence type="ECO:0000256" key="6">
    <source>
        <dbReference type="ARBA" id="ARBA00022968"/>
    </source>
</evidence>
<keyword evidence="6 11" id="KW-0735">Signal-anchor</keyword>
<evidence type="ECO:0000256" key="1">
    <source>
        <dbReference type="ARBA" id="ARBA00004323"/>
    </source>
</evidence>
<dbReference type="GO" id="GO:0000139">
    <property type="term" value="C:Golgi membrane"/>
    <property type="evidence" value="ECO:0007669"/>
    <property type="project" value="UniProtKB-SubCell"/>
</dbReference>
<name>A0AA88Y0A8_PINIB</name>
<dbReference type="AlphaFoldDB" id="A0AA88Y0A8"/>
<gene>
    <name evidence="12" type="ORF">FSP39_013265</name>
</gene>
<evidence type="ECO:0000256" key="3">
    <source>
        <dbReference type="ARBA" id="ARBA00022676"/>
    </source>
</evidence>
<evidence type="ECO:0000256" key="8">
    <source>
        <dbReference type="ARBA" id="ARBA00023034"/>
    </source>
</evidence>
<evidence type="ECO:0000256" key="9">
    <source>
        <dbReference type="ARBA" id="ARBA00023136"/>
    </source>
</evidence>